<keyword evidence="2" id="KW-1185">Reference proteome</keyword>
<proteinExistence type="predicted"/>
<protein>
    <recommendedName>
        <fullName evidence="3">Lipoprotein</fullName>
    </recommendedName>
</protein>
<sequence length="108" mass="12081">MKNYPTITLVAFIVLCGCTRSSYFAELDPRAKSVNSSKYGKGKYFYHYSKFIFPSENAAQEKEDYFNFAQTEIAQKIAGNQACTIIPESLSYYGEGGVVSVLVKCNET</sequence>
<reference evidence="1 2" key="1">
    <citation type="submission" date="2021-10" db="EMBL/GenBank/DDBJ databases">
        <title>Alishewanella koreense sp. nov. isolated from seawater of southwestern coast in South Korea and the proposal for the reclassification of Rheinheimera perlucida and Rheinheimera tuosuensis as Arsukibacterium perlucida and Arsukibacterium tuosuensis.</title>
        <authorList>
            <person name="Kim K.H."/>
            <person name="Ruan W."/>
            <person name="Kim K.R."/>
            <person name="Baek J.H."/>
            <person name="Jeon C.O."/>
        </authorList>
    </citation>
    <scope>NUCLEOTIDE SEQUENCE [LARGE SCALE GENOMIC DNA]</scope>
    <source>
        <strain evidence="1 2">16-MA</strain>
    </source>
</reference>
<evidence type="ECO:0000313" key="1">
    <source>
        <dbReference type="EMBL" id="MCB5227586.1"/>
    </source>
</evidence>
<name>A0ABS8C5G4_9ALTE</name>
<dbReference type="RefSeq" id="WP_226751650.1">
    <property type="nucleotide sequence ID" value="NZ_JAEINI020000008.1"/>
</dbReference>
<evidence type="ECO:0000313" key="2">
    <source>
        <dbReference type="Proteomes" id="UP000633814"/>
    </source>
</evidence>
<gene>
    <name evidence="1" type="ORF">JAO78_012265</name>
</gene>
<comment type="caution">
    <text evidence="1">The sequence shown here is derived from an EMBL/GenBank/DDBJ whole genome shotgun (WGS) entry which is preliminary data.</text>
</comment>
<accession>A0ABS8C5G4</accession>
<dbReference type="Proteomes" id="UP000633814">
    <property type="component" value="Unassembled WGS sequence"/>
</dbReference>
<evidence type="ECO:0008006" key="3">
    <source>
        <dbReference type="Google" id="ProtNLM"/>
    </source>
</evidence>
<organism evidence="1 2">
    <name type="scientific">Alishewanella maricola</name>
    <dbReference type="NCBI Taxonomy" id="2795740"/>
    <lineage>
        <taxon>Bacteria</taxon>
        <taxon>Pseudomonadati</taxon>
        <taxon>Pseudomonadota</taxon>
        <taxon>Gammaproteobacteria</taxon>
        <taxon>Alteromonadales</taxon>
        <taxon>Alteromonadaceae</taxon>
        <taxon>Alishewanella</taxon>
    </lineage>
</organism>
<dbReference type="PROSITE" id="PS51257">
    <property type="entry name" value="PROKAR_LIPOPROTEIN"/>
    <property type="match status" value="1"/>
</dbReference>
<dbReference type="EMBL" id="JAEINI020000008">
    <property type="protein sequence ID" value="MCB5227586.1"/>
    <property type="molecule type" value="Genomic_DNA"/>
</dbReference>